<dbReference type="Pfam" id="PF16796">
    <property type="entry name" value="Microtub_bd"/>
    <property type="match status" value="1"/>
</dbReference>
<keyword evidence="5" id="KW-0505">Motor protein</keyword>
<dbReference type="InterPro" id="IPR027417">
    <property type="entry name" value="P-loop_NTPase"/>
</dbReference>
<proteinExistence type="inferred from homology"/>
<evidence type="ECO:0000259" key="9">
    <source>
        <dbReference type="PROSITE" id="PS50067"/>
    </source>
</evidence>
<dbReference type="PANTHER" id="PTHR47972:SF45">
    <property type="entry name" value="PROTEIN CLARET SEGREGATIONAL"/>
    <property type="match status" value="1"/>
</dbReference>
<feature type="non-terminal residue" evidence="10">
    <location>
        <position position="1"/>
    </location>
</feature>
<evidence type="ECO:0000313" key="11">
    <source>
        <dbReference type="Proteomes" id="UP001159427"/>
    </source>
</evidence>
<keyword evidence="6" id="KW-0206">Cytoskeleton</keyword>
<evidence type="ECO:0000256" key="7">
    <source>
        <dbReference type="PROSITE-ProRule" id="PRU00283"/>
    </source>
</evidence>
<gene>
    <name evidence="10" type="ORF">PEVE_00043306</name>
</gene>
<evidence type="ECO:0000256" key="2">
    <source>
        <dbReference type="ARBA" id="ARBA00022701"/>
    </source>
</evidence>
<evidence type="ECO:0000256" key="3">
    <source>
        <dbReference type="ARBA" id="ARBA00022741"/>
    </source>
</evidence>
<keyword evidence="4" id="KW-0067">ATP-binding</keyword>
<dbReference type="SMART" id="SM00129">
    <property type="entry name" value="KISc"/>
    <property type="match status" value="1"/>
</dbReference>
<comment type="similarity">
    <text evidence="7">Belongs to the TRAFAC class myosin-kinesin ATPase superfamily. Kinesin family.</text>
</comment>
<evidence type="ECO:0000256" key="1">
    <source>
        <dbReference type="ARBA" id="ARBA00004245"/>
    </source>
</evidence>
<dbReference type="InterPro" id="IPR036961">
    <property type="entry name" value="Kinesin_motor_dom_sf"/>
</dbReference>
<evidence type="ECO:0000256" key="5">
    <source>
        <dbReference type="ARBA" id="ARBA00023175"/>
    </source>
</evidence>
<dbReference type="InterPro" id="IPR001752">
    <property type="entry name" value="Kinesin_motor_dom"/>
</dbReference>
<keyword evidence="3" id="KW-0547">Nucleotide-binding</keyword>
<evidence type="ECO:0000313" key="10">
    <source>
        <dbReference type="EMBL" id="CAH3018469.1"/>
    </source>
</evidence>
<name>A0ABN8LR21_9CNID</name>
<dbReference type="Gene3D" id="3.40.850.10">
    <property type="entry name" value="Kinesin motor domain"/>
    <property type="match status" value="3"/>
</dbReference>
<dbReference type="SUPFAM" id="SSF52540">
    <property type="entry name" value="P-loop containing nucleoside triphosphate hydrolases"/>
    <property type="match status" value="1"/>
</dbReference>
<comment type="caution">
    <text evidence="10">The sequence shown here is derived from an EMBL/GenBank/DDBJ whole genome shotgun (WGS) entry which is preliminary data.</text>
</comment>
<evidence type="ECO:0000256" key="4">
    <source>
        <dbReference type="ARBA" id="ARBA00022840"/>
    </source>
</evidence>
<dbReference type="PANTHER" id="PTHR47972">
    <property type="entry name" value="KINESIN-LIKE PROTEIN KLP-3"/>
    <property type="match status" value="1"/>
</dbReference>
<accession>A0ABN8LR21</accession>
<organism evidence="10 11">
    <name type="scientific">Porites evermanni</name>
    <dbReference type="NCBI Taxonomy" id="104178"/>
    <lineage>
        <taxon>Eukaryota</taxon>
        <taxon>Metazoa</taxon>
        <taxon>Cnidaria</taxon>
        <taxon>Anthozoa</taxon>
        <taxon>Hexacorallia</taxon>
        <taxon>Scleractinia</taxon>
        <taxon>Fungiina</taxon>
        <taxon>Poritidae</taxon>
        <taxon>Porites</taxon>
    </lineage>
</organism>
<dbReference type="Pfam" id="PF00225">
    <property type="entry name" value="Kinesin"/>
    <property type="match status" value="1"/>
</dbReference>
<dbReference type="Proteomes" id="UP001159427">
    <property type="component" value="Unassembled WGS sequence"/>
</dbReference>
<keyword evidence="6" id="KW-0963">Cytoplasm</keyword>
<dbReference type="InterPro" id="IPR027640">
    <property type="entry name" value="Kinesin-like_fam"/>
</dbReference>
<dbReference type="InterPro" id="IPR031852">
    <property type="entry name" value="Vik1/Cik1_MT-bd"/>
</dbReference>
<dbReference type="PROSITE" id="PS50067">
    <property type="entry name" value="KINESIN_MOTOR_2"/>
    <property type="match status" value="1"/>
</dbReference>
<keyword evidence="11" id="KW-1185">Reference proteome</keyword>
<evidence type="ECO:0000256" key="6">
    <source>
        <dbReference type="ARBA" id="ARBA00023212"/>
    </source>
</evidence>
<feature type="coiled-coil region" evidence="8">
    <location>
        <begin position="7"/>
        <end position="48"/>
    </location>
</feature>
<sequence length="332" mass="37004">QQKSETIAKLEDTVRELQSHVASLDSKLRSEETIRRELHNTIQELKGNIRVFCRVRPVLTSEEGQRLCAFSFAQDERELAIESTSANESICGTKKAPPKHEFAFDRVFNPSSSQEDVFGEISQLIQSALDGYNYTTEASFLEIYNETIKDLLGSGDPNAKHEIKLVNPNSTGSACEVTVTNVKTVTVTSETQVGQDDLVACDMGSLLPLSLYVFNGQTSTVFRLQAESFCSFESQWTESIEHTVRGERRSREERETKSINKSLSNLGNVIMALANKEQHIPYRNSKLTFLLQNSLGGNSKSLMFVNISPKEESLQETLCSLRFATKVSAASI</sequence>
<dbReference type="EMBL" id="CALNXI010000088">
    <property type="protein sequence ID" value="CAH3018469.1"/>
    <property type="molecule type" value="Genomic_DNA"/>
</dbReference>
<reference evidence="10 11" key="1">
    <citation type="submission" date="2022-05" db="EMBL/GenBank/DDBJ databases">
        <authorList>
            <consortium name="Genoscope - CEA"/>
            <person name="William W."/>
        </authorList>
    </citation>
    <scope>NUCLEOTIDE SEQUENCE [LARGE SCALE GENOMIC DNA]</scope>
</reference>
<keyword evidence="8" id="KW-0175">Coiled coil</keyword>
<comment type="subcellular location">
    <subcellularLocation>
        <location evidence="1">Cytoplasm</location>
        <location evidence="1">Cytoskeleton</location>
    </subcellularLocation>
</comment>
<evidence type="ECO:0000256" key="8">
    <source>
        <dbReference type="SAM" id="Coils"/>
    </source>
</evidence>
<feature type="domain" description="Kinesin motor" evidence="9">
    <location>
        <begin position="1"/>
        <end position="330"/>
    </location>
</feature>
<protein>
    <recommendedName>
        <fullName evidence="9">Kinesin motor domain-containing protein</fullName>
    </recommendedName>
</protein>
<comment type="caution">
    <text evidence="7">Lacks conserved residue(s) required for the propagation of feature annotation.</text>
</comment>
<keyword evidence="2" id="KW-0493">Microtubule</keyword>